<name>A0A1L3GGZ9_SYNAC</name>
<proteinExistence type="predicted"/>
<dbReference type="InterPro" id="IPR053842">
    <property type="entry name" value="NikA-like"/>
</dbReference>
<evidence type="ECO:0000313" key="2">
    <source>
        <dbReference type="Proteomes" id="UP000182264"/>
    </source>
</evidence>
<dbReference type="RefSeq" id="WP_072286984.1">
    <property type="nucleotide sequence ID" value="NZ_CP015455.1"/>
</dbReference>
<dbReference type="STRING" id="29542.A6070_02935"/>
<dbReference type="OrthoDB" id="5387698at2"/>
<keyword evidence="2" id="KW-1185">Reference proteome</keyword>
<dbReference type="KEGG" id="pace:A6070_02935"/>
<dbReference type="EMBL" id="CP015518">
    <property type="protein sequence ID" value="APG25135.1"/>
    <property type="molecule type" value="Genomic_DNA"/>
</dbReference>
<dbReference type="Proteomes" id="UP000182264">
    <property type="component" value="Chromosome"/>
</dbReference>
<gene>
    <name evidence="1" type="ORF">A7E75_08960</name>
</gene>
<sequence length="52" mass="5749">MGKSVENPKKNIISCRVNDREMQVLQNLAKKAGTNISDLVRQSILSLAQNHG</sequence>
<reference evidence="1 2" key="1">
    <citation type="journal article" date="2017" name="Genome Announc.">
        <title>Complete Genome Sequences of Two Acetylene-Fermenting Pelobacter acetylenicus Strains.</title>
        <authorList>
            <person name="Sutton J.M."/>
            <person name="Baesman S.M."/>
            <person name="Fierst J.L."/>
            <person name="Poret-Peterson A.T."/>
            <person name="Oremland R.S."/>
            <person name="Dunlap D.S."/>
            <person name="Akob D.M."/>
        </authorList>
    </citation>
    <scope>NUCLEOTIDE SEQUENCE [LARGE SCALE GENOMIC DNA]</scope>
    <source>
        <strain evidence="1 2">DSM 3247</strain>
    </source>
</reference>
<accession>A0A1L3GGZ9</accession>
<dbReference type="Pfam" id="PF21983">
    <property type="entry name" value="NikA-like"/>
    <property type="match status" value="1"/>
</dbReference>
<organism evidence="1 2">
    <name type="scientific">Syntrophotalea acetylenica</name>
    <name type="common">Pelobacter acetylenicus</name>
    <dbReference type="NCBI Taxonomy" id="29542"/>
    <lineage>
        <taxon>Bacteria</taxon>
        <taxon>Pseudomonadati</taxon>
        <taxon>Thermodesulfobacteriota</taxon>
        <taxon>Desulfuromonadia</taxon>
        <taxon>Desulfuromonadales</taxon>
        <taxon>Syntrophotaleaceae</taxon>
        <taxon>Syntrophotalea</taxon>
    </lineage>
</organism>
<dbReference type="AlphaFoldDB" id="A0A1L3GGZ9"/>
<evidence type="ECO:0000313" key="1">
    <source>
        <dbReference type="EMBL" id="APG25135.1"/>
    </source>
</evidence>
<protein>
    <submittedName>
        <fullName evidence="1">Hydrogen-dependent growth transcriptional repressor</fullName>
    </submittedName>
</protein>